<evidence type="ECO:0000313" key="9">
    <source>
        <dbReference type="Proteomes" id="UP001273166"/>
    </source>
</evidence>
<dbReference type="PANTHER" id="PTHR12197">
    <property type="entry name" value="HISTONE-LYSINE N-METHYLTRANSFERASE SMYD"/>
    <property type="match status" value="1"/>
</dbReference>
<dbReference type="PANTHER" id="PTHR12197:SF251">
    <property type="entry name" value="EG:BACR7C10.4 PROTEIN"/>
    <property type="match status" value="1"/>
</dbReference>
<proteinExistence type="predicted"/>
<dbReference type="Pfam" id="PF00856">
    <property type="entry name" value="SET"/>
    <property type="match status" value="1"/>
</dbReference>
<dbReference type="PROSITE" id="PS50865">
    <property type="entry name" value="ZF_MYND_2"/>
    <property type="match status" value="1"/>
</dbReference>
<protein>
    <recommendedName>
        <fullName evidence="10">Suppressor of anucleate metulae protein B</fullName>
    </recommendedName>
</protein>
<dbReference type="InterPro" id="IPR002893">
    <property type="entry name" value="Znf_MYND"/>
</dbReference>
<evidence type="ECO:0000256" key="3">
    <source>
        <dbReference type="ARBA" id="ARBA00022833"/>
    </source>
</evidence>
<evidence type="ECO:0000256" key="4">
    <source>
        <dbReference type="PROSITE-ProRule" id="PRU00134"/>
    </source>
</evidence>
<dbReference type="PROSITE" id="PS50280">
    <property type="entry name" value="SET"/>
    <property type="match status" value="1"/>
</dbReference>
<dbReference type="InterPro" id="IPR046341">
    <property type="entry name" value="SET_dom_sf"/>
</dbReference>
<dbReference type="Pfam" id="PF01753">
    <property type="entry name" value="zf-MYND"/>
    <property type="match status" value="1"/>
</dbReference>
<keyword evidence="3" id="KW-0862">Zinc</keyword>
<dbReference type="EMBL" id="JAUDZG010000001">
    <property type="protein sequence ID" value="KAK3311198.1"/>
    <property type="molecule type" value="Genomic_DNA"/>
</dbReference>
<feature type="non-terminal residue" evidence="8">
    <location>
        <position position="578"/>
    </location>
</feature>
<dbReference type="SUPFAM" id="SSF82199">
    <property type="entry name" value="SET domain"/>
    <property type="match status" value="1"/>
</dbReference>
<dbReference type="GO" id="GO:0005634">
    <property type="term" value="C:nucleus"/>
    <property type="evidence" value="ECO:0007669"/>
    <property type="project" value="TreeGrafter"/>
</dbReference>
<evidence type="ECO:0000313" key="8">
    <source>
        <dbReference type="EMBL" id="KAK3311198.1"/>
    </source>
</evidence>
<keyword evidence="1" id="KW-0479">Metal-binding</keyword>
<name>A0AAJ0H3L9_9PEZI</name>
<dbReference type="InterPro" id="IPR050869">
    <property type="entry name" value="H3K4_H4K5_MeTrfase"/>
</dbReference>
<dbReference type="SMART" id="SM00317">
    <property type="entry name" value="SET"/>
    <property type="match status" value="1"/>
</dbReference>
<reference evidence="8" key="2">
    <citation type="submission" date="2023-06" db="EMBL/GenBank/DDBJ databases">
        <authorList>
            <consortium name="Lawrence Berkeley National Laboratory"/>
            <person name="Mondo S.J."/>
            <person name="Hensen N."/>
            <person name="Bonometti L."/>
            <person name="Westerberg I."/>
            <person name="Brannstrom I.O."/>
            <person name="Guillou S."/>
            <person name="Cros-Aarteil S."/>
            <person name="Calhoun S."/>
            <person name="Haridas S."/>
            <person name="Kuo A."/>
            <person name="Pangilinan J."/>
            <person name="Riley R."/>
            <person name="Labutti K."/>
            <person name="Andreopoulos B."/>
            <person name="Lipzen A."/>
            <person name="Chen C."/>
            <person name="Yanf M."/>
            <person name="Daum C."/>
            <person name="Ng V."/>
            <person name="Clum A."/>
            <person name="Steindorff A."/>
            <person name="Ohm R."/>
            <person name="Martin F."/>
            <person name="Silar P."/>
            <person name="Natvig D."/>
            <person name="Lalanne C."/>
            <person name="Gautier V."/>
            <person name="Ament-Velasquez S.L."/>
            <person name="Kruys A."/>
            <person name="Hutchinson M.I."/>
            <person name="Powell A.J."/>
            <person name="Barry K."/>
            <person name="Miller A.N."/>
            <person name="Grigoriev I.V."/>
            <person name="Debuchy R."/>
            <person name="Gladieux P."/>
            <person name="Thoren M.H."/>
            <person name="Johannesson H."/>
        </authorList>
    </citation>
    <scope>NUCLEOTIDE SEQUENCE</scope>
    <source>
        <strain evidence="8">CBS 333.67</strain>
    </source>
</reference>
<accession>A0AAJ0H3L9</accession>
<evidence type="ECO:0000259" key="7">
    <source>
        <dbReference type="PROSITE" id="PS50865"/>
    </source>
</evidence>
<dbReference type="GO" id="GO:0008270">
    <property type="term" value="F:zinc ion binding"/>
    <property type="evidence" value="ECO:0007669"/>
    <property type="project" value="UniProtKB-KW"/>
</dbReference>
<feature type="region of interest" description="Disordered" evidence="5">
    <location>
        <begin position="1"/>
        <end position="20"/>
    </location>
</feature>
<dbReference type="RefSeq" id="XP_062726978.1">
    <property type="nucleotide sequence ID" value="XM_062865344.1"/>
</dbReference>
<evidence type="ECO:0000259" key="6">
    <source>
        <dbReference type="PROSITE" id="PS50280"/>
    </source>
</evidence>
<feature type="region of interest" description="Disordered" evidence="5">
    <location>
        <begin position="67"/>
        <end position="92"/>
    </location>
</feature>
<dbReference type="AlphaFoldDB" id="A0AAJ0H3L9"/>
<organism evidence="8 9">
    <name type="scientific">Chaetomium strumarium</name>
    <dbReference type="NCBI Taxonomy" id="1170767"/>
    <lineage>
        <taxon>Eukaryota</taxon>
        <taxon>Fungi</taxon>
        <taxon>Dikarya</taxon>
        <taxon>Ascomycota</taxon>
        <taxon>Pezizomycotina</taxon>
        <taxon>Sordariomycetes</taxon>
        <taxon>Sordariomycetidae</taxon>
        <taxon>Sordariales</taxon>
        <taxon>Chaetomiaceae</taxon>
        <taxon>Chaetomium</taxon>
    </lineage>
</organism>
<evidence type="ECO:0008006" key="10">
    <source>
        <dbReference type="Google" id="ProtNLM"/>
    </source>
</evidence>
<feature type="domain" description="MYND-type" evidence="7">
    <location>
        <begin position="58"/>
        <end position="125"/>
    </location>
</feature>
<dbReference type="GeneID" id="87884173"/>
<dbReference type="Gene3D" id="1.10.220.160">
    <property type="match status" value="1"/>
</dbReference>
<dbReference type="CDD" id="cd20071">
    <property type="entry name" value="SET_SMYD"/>
    <property type="match status" value="1"/>
</dbReference>
<comment type="caution">
    <text evidence="8">The sequence shown here is derived from an EMBL/GenBank/DDBJ whole genome shotgun (WGS) entry which is preliminary data.</text>
</comment>
<keyword evidence="9" id="KW-1185">Reference proteome</keyword>
<feature type="compositionally biased region" description="Gly residues" evidence="5">
    <location>
        <begin position="75"/>
        <end position="89"/>
    </location>
</feature>
<feature type="domain" description="SET" evidence="6">
    <location>
        <begin position="7"/>
        <end position="280"/>
    </location>
</feature>
<dbReference type="Gene3D" id="2.170.270.10">
    <property type="entry name" value="SET domain"/>
    <property type="match status" value="1"/>
</dbReference>
<sequence length="578" mass="63714">MPSQLPPGIRISHGLHPANTGKRRSLVATQSFSPGSQIATFSNPLIALPDGPSMRTTCNYCLHVGSPESDATDSGRGGRGGGGGGGGEGQQQPQQLRACTACKAAVYCNATCQRAHWRVVHKLECKMFARVRENAGKDWLPTPVRAVAQVLMLLKSGDPAIKEAFETGDGLEGNVEGFRAYEEVWKDFELQATAAVVYAGLLEGEEMLAKAREVLCKIQTNAFNRLDADTGMTGIFLDAGLAMVNHSCVPNAFVGFHKRTAVLRAERPIQEGEEITISYIDNMLPTSARHEALRLYHFECVCPRCWDDLDVYEVCQASPHIYLNAFSLQPDLSKLQDPPIDRSKVTRAEIEAIYKKWQTLAPPQGDDEEEHLKFACKRWELCRPLVEAKMWAVEPLPTTINQLAIRWQTSYKMVVYALPLLCFLSTECDPFKLVAPFQPWRIKGVVAIIKMLALTGEFTASGALATRCAHEGLVGTLAMADQVSICEALLRLAVRHGSIGAAEDWDVLKQAKSMLEDLESLEGREHESNLIRAWARDPEDPEGAAFFEDQVLRPIKTLASFAPQILEAMLGRNSPVKQ</sequence>
<dbReference type="InterPro" id="IPR001214">
    <property type="entry name" value="SET_dom"/>
</dbReference>
<evidence type="ECO:0000256" key="1">
    <source>
        <dbReference type="ARBA" id="ARBA00022723"/>
    </source>
</evidence>
<evidence type="ECO:0000256" key="2">
    <source>
        <dbReference type="ARBA" id="ARBA00022771"/>
    </source>
</evidence>
<dbReference type="Proteomes" id="UP001273166">
    <property type="component" value="Unassembled WGS sequence"/>
</dbReference>
<evidence type="ECO:0000256" key="5">
    <source>
        <dbReference type="SAM" id="MobiDB-lite"/>
    </source>
</evidence>
<keyword evidence="2 4" id="KW-0863">Zinc-finger</keyword>
<reference evidence="8" key="1">
    <citation type="journal article" date="2023" name="Mol. Phylogenet. Evol.">
        <title>Genome-scale phylogeny and comparative genomics of the fungal order Sordariales.</title>
        <authorList>
            <person name="Hensen N."/>
            <person name="Bonometti L."/>
            <person name="Westerberg I."/>
            <person name="Brannstrom I.O."/>
            <person name="Guillou S."/>
            <person name="Cros-Aarteil S."/>
            <person name="Calhoun S."/>
            <person name="Haridas S."/>
            <person name="Kuo A."/>
            <person name="Mondo S."/>
            <person name="Pangilinan J."/>
            <person name="Riley R."/>
            <person name="LaButti K."/>
            <person name="Andreopoulos B."/>
            <person name="Lipzen A."/>
            <person name="Chen C."/>
            <person name="Yan M."/>
            <person name="Daum C."/>
            <person name="Ng V."/>
            <person name="Clum A."/>
            <person name="Steindorff A."/>
            <person name="Ohm R.A."/>
            <person name="Martin F."/>
            <person name="Silar P."/>
            <person name="Natvig D.O."/>
            <person name="Lalanne C."/>
            <person name="Gautier V."/>
            <person name="Ament-Velasquez S.L."/>
            <person name="Kruys A."/>
            <person name="Hutchinson M.I."/>
            <person name="Powell A.J."/>
            <person name="Barry K."/>
            <person name="Miller A.N."/>
            <person name="Grigoriev I.V."/>
            <person name="Debuchy R."/>
            <person name="Gladieux P."/>
            <person name="Hiltunen Thoren M."/>
            <person name="Johannesson H."/>
        </authorList>
    </citation>
    <scope>NUCLEOTIDE SEQUENCE</scope>
    <source>
        <strain evidence="8">CBS 333.67</strain>
    </source>
</reference>
<gene>
    <name evidence="8" type="ORF">B0T15DRAFT_408829</name>
</gene>
<dbReference type="Gene3D" id="6.10.140.2220">
    <property type="match status" value="1"/>
</dbReference>